<dbReference type="STRING" id="212602.A0A420HQI7"/>
<evidence type="ECO:0000256" key="10">
    <source>
        <dbReference type="RuleBase" id="RU366032"/>
    </source>
</evidence>
<dbReference type="SUPFAM" id="SSF69012">
    <property type="entry name" value="alpha-ketoacid dehydrogenase kinase, N-terminal domain"/>
    <property type="match status" value="1"/>
</dbReference>
<evidence type="ECO:0000256" key="3">
    <source>
        <dbReference type="ARBA" id="ARBA00022553"/>
    </source>
</evidence>
<keyword evidence="5 10" id="KW-0547">Nucleotide-binding</keyword>
<dbReference type="SUPFAM" id="SSF55874">
    <property type="entry name" value="ATPase domain of HSP90 chaperone/DNA topoisomerase II/histidine kinase"/>
    <property type="match status" value="1"/>
</dbReference>
<dbReference type="InterPro" id="IPR039028">
    <property type="entry name" value="BCKD/PDK"/>
</dbReference>
<dbReference type="EMBL" id="MCFK01005785">
    <property type="protein sequence ID" value="RKF59734.1"/>
    <property type="molecule type" value="Genomic_DNA"/>
</dbReference>
<evidence type="ECO:0000256" key="8">
    <source>
        <dbReference type="ARBA" id="ARBA00022946"/>
    </source>
</evidence>
<dbReference type="GO" id="GO:0005524">
    <property type="term" value="F:ATP binding"/>
    <property type="evidence" value="ECO:0007669"/>
    <property type="project" value="UniProtKB-UniRule"/>
</dbReference>
<sequence length="438" mass="49191">MNLSKYRTTSTSLGLPFLQMKRKCQNFSMSAWRNLHPETIINVVTDHQIAKYANQPLGEFKLADLVKYGRTPISVNALLSSANSSLSLLSIRLAYRIKALWHLPFIVVANPNIKKLYTNYLNSLSTLLSHDFKHITKIDEETLFTKVLIALVESHSQTISTLARGFTECRKYMSPDEVAKFLNEHLHARIGTRLIAEQHIAIHNSFHQQQELNSDANGQISSPLIGILDTSLKPANMVNSCGSFVSEICESRYNVRPSWVIDGDSSTTIAYIPVHLQYILTELLKNAFRATIENGMHQEPIIITISSVPITTKSSCQLASSINELDLNLHEYLDQRVTIRIRDRGGGISPETLPHIWSYSFTTFSEDNFQQNRTDFMNEFNINLDAGIGPNSIAGLGYGLPLARTYAEYFGGSISVQSLYGWGCDVYLRLNGLGRIKQ</sequence>
<dbReference type="Gene3D" id="3.30.565.10">
    <property type="entry name" value="Histidine kinase-like ATPase, C-terminal domain"/>
    <property type="match status" value="1"/>
</dbReference>
<feature type="domain" description="Histidine kinase" evidence="11">
    <location>
        <begin position="273"/>
        <end position="434"/>
    </location>
</feature>
<keyword evidence="7 10" id="KW-0067">ATP-binding</keyword>
<keyword evidence="13" id="KW-1185">Reference proteome</keyword>
<dbReference type="InterPro" id="IPR036784">
    <property type="entry name" value="AK/P_DHK_N_sf"/>
</dbReference>
<evidence type="ECO:0000256" key="7">
    <source>
        <dbReference type="ARBA" id="ARBA00022840"/>
    </source>
</evidence>
<protein>
    <recommendedName>
        <fullName evidence="10">Protein-serine/threonine kinase</fullName>
        <ecNumber evidence="10">2.7.11.-</ecNumber>
    </recommendedName>
</protein>
<dbReference type="InterPro" id="IPR036890">
    <property type="entry name" value="HATPase_C_sf"/>
</dbReference>
<evidence type="ECO:0000256" key="9">
    <source>
        <dbReference type="ARBA" id="ARBA00023128"/>
    </source>
</evidence>
<keyword evidence="4 10" id="KW-0808">Transferase</keyword>
<dbReference type="GO" id="GO:0004740">
    <property type="term" value="F:pyruvate dehydrogenase (acetyl-transferring) kinase activity"/>
    <property type="evidence" value="ECO:0007669"/>
    <property type="project" value="TreeGrafter"/>
</dbReference>
<dbReference type="GO" id="GO:0010906">
    <property type="term" value="P:regulation of glucose metabolic process"/>
    <property type="evidence" value="ECO:0007669"/>
    <property type="project" value="TreeGrafter"/>
</dbReference>
<dbReference type="GO" id="GO:0005759">
    <property type="term" value="C:mitochondrial matrix"/>
    <property type="evidence" value="ECO:0007669"/>
    <property type="project" value="UniProtKB-SubCell"/>
</dbReference>
<evidence type="ECO:0000256" key="2">
    <source>
        <dbReference type="ARBA" id="ARBA00006155"/>
    </source>
</evidence>
<proteinExistence type="inferred from homology"/>
<evidence type="ECO:0000256" key="1">
    <source>
        <dbReference type="ARBA" id="ARBA00004305"/>
    </source>
</evidence>
<evidence type="ECO:0000313" key="12">
    <source>
        <dbReference type="EMBL" id="RKF59734.1"/>
    </source>
</evidence>
<keyword evidence="9 10" id="KW-0496">Mitochondrion</keyword>
<evidence type="ECO:0000256" key="4">
    <source>
        <dbReference type="ARBA" id="ARBA00022679"/>
    </source>
</evidence>
<comment type="subcellular location">
    <subcellularLocation>
        <location evidence="1 10">Mitochondrion matrix</location>
    </subcellularLocation>
</comment>
<organism evidence="12 13">
    <name type="scientific">Erysiphe neolycopersici</name>
    <dbReference type="NCBI Taxonomy" id="212602"/>
    <lineage>
        <taxon>Eukaryota</taxon>
        <taxon>Fungi</taxon>
        <taxon>Dikarya</taxon>
        <taxon>Ascomycota</taxon>
        <taxon>Pezizomycotina</taxon>
        <taxon>Leotiomycetes</taxon>
        <taxon>Erysiphales</taxon>
        <taxon>Erysiphaceae</taxon>
        <taxon>Erysiphe</taxon>
    </lineage>
</organism>
<comment type="caution">
    <text evidence="12">The sequence shown here is derived from an EMBL/GenBank/DDBJ whole genome shotgun (WGS) entry which is preliminary data.</text>
</comment>
<dbReference type="AlphaFoldDB" id="A0A420HQI7"/>
<dbReference type="Proteomes" id="UP000286134">
    <property type="component" value="Unassembled WGS sequence"/>
</dbReference>
<dbReference type="Pfam" id="PF10436">
    <property type="entry name" value="BCDHK_Adom3"/>
    <property type="match status" value="1"/>
</dbReference>
<dbReference type="Gene3D" id="1.20.140.20">
    <property type="entry name" value="Alpha-ketoacid/pyruvate dehydrogenase kinase, N-terminal domain"/>
    <property type="match status" value="1"/>
</dbReference>
<dbReference type="SMART" id="SM00387">
    <property type="entry name" value="HATPase_c"/>
    <property type="match status" value="1"/>
</dbReference>
<keyword evidence="6 10" id="KW-0418">Kinase</keyword>
<dbReference type="PANTHER" id="PTHR11947:SF20">
    <property type="entry name" value="[3-METHYL-2-OXOBUTANOATE DEHYDROGENASE [LIPOAMIDE]] KINASE, MITOCHONDRIAL"/>
    <property type="match status" value="1"/>
</dbReference>
<dbReference type="InterPro" id="IPR005467">
    <property type="entry name" value="His_kinase_dom"/>
</dbReference>
<accession>A0A420HQI7</accession>
<keyword evidence="8" id="KW-0809">Transit peptide</keyword>
<evidence type="ECO:0000256" key="5">
    <source>
        <dbReference type="ARBA" id="ARBA00022741"/>
    </source>
</evidence>
<dbReference type="InterPro" id="IPR004358">
    <property type="entry name" value="Sig_transdc_His_kin-like_C"/>
</dbReference>
<gene>
    <name evidence="12" type="ORF">OnM2_057039</name>
</gene>
<dbReference type="OrthoDB" id="3264224at2759"/>
<dbReference type="PANTHER" id="PTHR11947">
    <property type="entry name" value="PYRUVATE DEHYDROGENASE KINASE"/>
    <property type="match status" value="1"/>
</dbReference>
<dbReference type="EC" id="2.7.11.-" evidence="10"/>
<dbReference type="InterPro" id="IPR018955">
    <property type="entry name" value="BCDHK/PDK_N"/>
</dbReference>
<dbReference type="Pfam" id="PF02518">
    <property type="entry name" value="HATPase_c"/>
    <property type="match status" value="1"/>
</dbReference>
<evidence type="ECO:0000256" key="6">
    <source>
        <dbReference type="ARBA" id="ARBA00022777"/>
    </source>
</evidence>
<dbReference type="PROSITE" id="PS50109">
    <property type="entry name" value="HIS_KIN"/>
    <property type="match status" value="1"/>
</dbReference>
<keyword evidence="3" id="KW-0597">Phosphoprotein</keyword>
<dbReference type="PRINTS" id="PR00344">
    <property type="entry name" value="BCTRLSENSOR"/>
</dbReference>
<evidence type="ECO:0000259" key="11">
    <source>
        <dbReference type="PROSITE" id="PS50109"/>
    </source>
</evidence>
<name>A0A420HQI7_9PEZI</name>
<evidence type="ECO:0000313" key="13">
    <source>
        <dbReference type="Proteomes" id="UP000286134"/>
    </source>
</evidence>
<comment type="similarity">
    <text evidence="2 10">Belongs to the PDK/BCKDK protein kinase family.</text>
</comment>
<reference evidence="12 13" key="1">
    <citation type="journal article" date="2018" name="BMC Genomics">
        <title>Comparative genome analyses reveal sequence features reflecting distinct modes of host-adaptation between dicot and monocot powdery mildew.</title>
        <authorList>
            <person name="Wu Y."/>
            <person name="Ma X."/>
            <person name="Pan Z."/>
            <person name="Kale S.D."/>
            <person name="Song Y."/>
            <person name="King H."/>
            <person name="Zhang Q."/>
            <person name="Presley C."/>
            <person name="Deng X."/>
            <person name="Wei C.I."/>
            <person name="Xiao S."/>
        </authorList>
    </citation>
    <scope>NUCLEOTIDE SEQUENCE [LARGE SCALE GENOMIC DNA]</scope>
    <source>
        <strain evidence="12">UMSG2</strain>
    </source>
</reference>
<dbReference type="InterPro" id="IPR003594">
    <property type="entry name" value="HATPase_dom"/>
</dbReference>